<dbReference type="GO" id="GO:0009890">
    <property type="term" value="P:negative regulation of biosynthetic process"/>
    <property type="evidence" value="ECO:0007669"/>
    <property type="project" value="InterPro"/>
</dbReference>
<dbReference type="Proteomes" id="UP001175271">
    <property type="component" value="Unassembled WGS sequence"/>
</dbReference>
<gene>
    <name evidence="2" type="ORF">QR680_004881</name>
</gene>
<evidence type="ECO:0000313" key="2">
    <source>
        <dbReference type="EMBL" id="KAK0409985.1"/>
    </source>
</evidence>
<evidence type="ECO:0000256" key="1">
    <source>
        <dbReference type="SAM" id="Phobius"/>
    </source>
</evidence>
<comment type="caution">
    <text evidence="2">The sequence shown here is derived from an EMBL/GenBank/DDBJ whole genome shotgun (WGS) entry which is preliminary data.</text>
</comment>
<keyword evidence="1" id="KW-0812">Transmembrane</keyword>
<keyword evidence="1" id="KW-1133">Transmembrane helix</keyword>
<sequence length="299" mass="34345">MSVGQLFVGVVYTSISSVSLCLYVIVLYVNLQIPFFSIQVKRLPHHDPSGYRRLPPKRLPPLKYYPKRAQSAFKIALAASWVFISLFFIAYMSPFCSLIYDLKHFAWDYDHSSWSDTVSWIDLYKEAEPAADRTENPRAGHHHKRVHVALSRREAHLQVLSAQHEVDALNTINVVNSSINPVLYLTLNPKLRRIFMRLVLCKIAPLKKMKAIRIKMTELVEKDHYLIVSSSSRKLFQGSTTISPPCEEELFELLQIDGDSMKTKLCPKEVLDLLASRGFRVVSAVFTAWEEHVWTLARD</sequence>
<dbReference type="AlphaFoldDB" id="A0AA39LUP7"/>
<accession>A0AA39LUP7</accession>
<dbReference type="Gene3D" id="3.30.1410.10">
    <property type="entry name" value="GTP cyclohydrolase I feedback regulatory protein GFRP"/>
    <property type="match status" value="1"/>
</dbReference>
<evidence type="ECO:0000313" key="3">
    <source>
        <dbReference type="Proteomes" id="UP001175271"/>
    </source>
</evidence>
<dbReference type="InterPro" id="IPR036717">
    <property type="entry name" value="GFRP_sf"/>
</dbReference>
<dbReference type="Gene3D" id="1.20.1070.10">
    <property type="entry name" value="Rhodopsin 7-helix transmembrane proteins"/>
    <property type="match status" value="1"/>
</dbReference>
<reference evidence="2" key="1">
    <citation type="submission" date="2023-06" db="EMBL/GenBank/DDBJ databases">
        <title>Genomic analysis of the entomopathogenic nematode Steinernema hermaphroditum.</title>
        <authorList>
            <person name="Schwarz E.M."/>
            <person name="Heppert J.K."/>
            <person name="Baniya A."/>
            <person name="Schwartz H.T."/>
            <person name="Tan C.-H."/>
            <person name="Antoshechkin I."/>
            <person name="Sternberg P.W."/>
            <person name="Goodrich-Blair H."/>
            <person name="Dillman A.R."/>
        </authorList>
    </citation>
    <scope>NUCLEOTIDE SEQUENCE</scope>
    <source>
        <strain evidence="2">PS9179</strain>
        <tissue evidence="2">Whole animal</tissue>
    </source>
</reference>
<feature type="transmembrane region" description="Helical" evidence="1">
    <location>
        <begin position="6"/>
        <end position="31"/>
    </location>
</feature>
<name>A0AA39LUP7_9BILA</name>
<protein>
    <submittedName>
        <fullName evidence="2">Uncharacterized protein</fullName>
    </submittedName>
</protein>
<feature type="transmembrane region" description="Helical" evidence="1">
    <location>
        <begin position="72"/>
        <end position="92"/>
    </location>
</feature>
<keyword evidence="3" id="KW-1185">Reference proteome</keyword>
<dbReference type="EMBL" id="JAUCMV010000003">
    <property type="protein sequence ID" value="KAK0409985.1"/>
    <property type="molecule type" value="Genomic_DNA"/>
</dbReference>
<organism evidence="2 3">
    <name type="scientific">Steinernema hermaphroditum</name>
    <dbReference type="NCBI Taxonomy" id="289476"/>
    <lineage>
        <taxon>Eukaryota</taxon>
        <taxon>Metazoa</taxon>
        <taxon>Ecdysozoa</taxon>
        <taxon>Nematoda</taxon>
        <taxon>Chromadorea</taxon>
        <taxon>Rhabditida</taxon>
        <taxon>Tylenchina</taxon>
        <taxon>Panagrolaimomorpha</taxon>
        <taxon>Strongyloidoidea</taxon>
        <taxon>Steinernematidae</taxon>
        <taxon>Steinernema</taxon>
    </lineage>
</organism>
<proteinExistence type="predicted"/>
<keyword evidence="1" id="KW-0472">Membrane</keyword>
<dbReference type="SUPFAM" id="SSF81321">
    <property type="entry name" value="Family A G protein-coupled receptor-like"/>
    <property type="match status" value="1"/>
</dbReference>